<reference evidence="4 5" key="1">
    <citation type="submission" date="2015-05" db="EMBL/GenBank/DDBJ databases">
        <title>Complete genome sequence of a sulfur-oxidizing gammaproteobacterium strain HA5.</title>
        <authorList>
            <person name="Miura A."/>
            <person name="Kojima H."/>
            <person name="Fukui M."/>
        </authorList>
    </citation>
    <scope>NUCLEOTIDE SEQUENCE [LARGE SCALE GENOMIC DNA]</scope>
    <source>
        <strain evidence="4 5">HA5</strain>
    </source>
</reference>
<dbReference type="AlphaFoldDB" id="A0A1B4XH36"/>
<feature type="domain" description="GGDEF" evidence="3">
    <location>
        <begin position="127"/>
        <end position="260"/>
    </location>
</feature>
<dbReference type="CDD" id="cd01949">
    <property type="entry name" value="GGDEF"/>
    <property type="match status" value="1"/>
</dbReference>
<evidence type="ECO:0000313" key="4">
    <source>
        <dbReference type="EMBL" id="BAV34130.1"/>
    </source>
</evidence>
<dbReference type="EMBL" id="AP014879">
    <property type="protein sequence ID" value="BAV34130.1"/>
    <property type="molecule type" value="Genomic_DNA"/>
</dbReference>
<keyword evidence="5" id="KW-1185">Reference proteome</keyword>
<dbReference type="InterPro" id="IPR052163">
    <property type="entry name" value="DGC-Regulatory_Protein"/>
</dbReference>
<organism evidence="4 5">
    <name type="scientific">Sulfuricaulis limicola</name>
    <dbReference type="NCBI Taxonomy" id="1620215"/>
    <lineage>
        <taxon>Bacteria</taxon>
        <taxon>Pseudomonadati</taxon>
        <taxon>Pseudomonadota</taxon>
        <taxon>Gammaproteobacteria</taxon>
        <taxon>Acidiferrobacterales</taxon>
        <taxon>Acidiferrobacteraceae</taxon>
        <taxon>Sulfuricaulis</taxon>
    </lineage>
</organism>
<dbReference type="RefSeq" id="WP_172426004.1">
    <property type="nucleotide sequence ID" value="NZ_AP014879.1"/>
</dbReference>
<feature type="coiled-coil region" evidence="2">
    <location>
        <begin position="62"/>
        <end position="89"/>
    </location>
</feature>
<dbReference type="SMART" id="SM00267">
    <property type="entry name" value="GGDEF"/>
    <property type="match status" value="1"/>
</dbReference>
<accession>A0A1B4XH36</accession>
<dbReference type="InParanoid" id="A0A1B4XH36"/>
<dbReference type="InterPro" id="IPR043128">
    <property type="entry name" value="Rev_trsase/Diguanyl_cyclase"/>
</dbReference>
<protein>
    <recommendedName>
        <fullName evidence="3">GGDEF domain-containing protein</fullName>
    </recommendedName>
</protein>
<comment type="cofactor">
    <cofactor evidence="1">
        <name>Mg(2+)</name>
        <dbReference type="ChEBI" id="CHEBI:18420"/>
    </cofactor>
</comment>
<dbReference type="PROSITE" id="PS50887">
    <property type="entry name" value="GGDEF"/>
    <property type="match status" value="1"/>
</dbReference>
<dbReference type="InterPro" id="IPR000160">
    <property type="entry name" value="GGDEF_dom"/>
</dbReference>
<dbReference type="GO" id="GO:0003824">
    <property type="term" value="F:catalytic activity"/>
    <property type="evidence" value="ECO:0007669"/>
    <property type="project" value="UniProtKB-ARBA"/>
</dbReference>
<dbReference type="Pfam" id="PF00990">
    <property type="entry name" value="GGDEF"/>
    <property type="match status" value="1"/>
</dbReference>
<dbReference type="FunFam" id="3.30.70.270:FF:000001">
    <property type="entry name" value="Diguanylate cyclase domain protein"/>
    <property type="match status" value="1"/>
</dbReference>
<keyword evidence="2" id="KW-0175">Coiled coil</keyword>
<dbReference type="SUPFAM" id="SSF55073">
    <property type="entry name" value="Nucleotide cyclase"/>
    <property type="match status" value="1"/>
</dbReference>
<evidence type="ECO:0000259" key="3">
    <source>
        <dbReference type="PROSITE" id="PS50887"/>
    </source>
</evidence>
<gene>
    <name evidence="4" type="ORF">SCL_1832</name>
</gene>
<dbReference type="PANTHER" id="PTHR46663">
    <property type="entry name" value="DIGUANYLATE CYCLASE DGCT-RELATED"/>
    <property type="match status" value="1"/>
</dbReference>
<name>A0A1B4XH36_9GAMM</name>
<sequence>MARHSDSSGVVYLKAVRSKLRAKRANSGATGKAASGPVVTHALPAPGLRAFIKEIYACKQLVKSAQHQIEILAERNAGLQQELIELTRQEAKARYLAYHDGLTGLPNRSLLQDRFQQAMSQAERRHKPLALLMLDLDEFKLVNDRLGHVSGDKVLQAVAQRLTRGIRGADTACRYGGDEFVIMLPEIDSSDSATALVAEIGKRLSEPYIINGHRIFMAASIGVAIYPGDGRTLDDLMKQADIAMYRAKGTGNSTCIIEQRKENAGQAALYKPADPKNAGRVRDFFIESELMHAQGQHKKHQQI</sequence>
<dbReference type="PANTHER" id="PTHR46663:SF2">
    <property type="entry name" value="GGDEF DOMAIN-CONTAINING PROTEIN"/>
    <property type="match status" value="1"/>
</dbReference>
<evidence type="ECO:0000256" key="2">
    <source>
        <dbReference type="SAM" id="Coils"/>
    </source>
</evidence>
<evidence type="ECO:0000313" key="5">
    <source>
        <dbReference type="Proteomes" id="UP000243180"/>
    </source>
</evidence>
<proteinExistence type="predicted"/>
<dbReference type="Gene3D" id="3.30.70.270">
    <property type="match status" value="1"/>
</dbReference>
<evidence type="ECO:0000256" key="1">
    <source>
        <dbReference type="ARBA" id="ARBA00001946"/>
    </source>
</evidence>
<dbReference type="Proteomes" id="UP000243180">
    <property type="component" value="Chromosome"/>
</dbReference>
<dbReference type="NCBIfam" id="TIGR00254">
    <property type="entry name" value="GGDEF"/>
    <property type="match status" value="1"/>
</dbReference>
<dbReference type="InterPro" id="IPR029787">
    <property type="entry name" value="Nucleotide_cyclase"/>
</dbReference>
<dbReference type="KEGG" id="slim:SCL_1832"/>